<evidence type="ECO:0000313" key="2">
    <source>
        <dbReference type="Proteomes" id="UP000199036"/>
    </source>
</evidence>
<name>A0A1I5FLU2_9FLAO</name>
<gene>
    <name evidence="1" type="ORF">SAMN05421741_12932</name>
</gene>
<dbReference type="STRING" id="913024.SAMN05421741_12932"/>
<accession>A0A1I5FLU2</accession>
<dbReference type="EMBL" id="FOVI01000029">
    <property type="protein sequence ID" value="SFO24596.1"/>
    <property type="molecule type" value="Genomic_DNA"/>
</dbReference>
<sequence>MNNTYPDPWNFSNTDKNMVAPNGKYGVTFSELSEIAMGAPLKGICYLILGSRKIKICDHAGGPIIWNEAGDCLA</sequence>
<dbReference type="RefSeq" id="WP_245758509.1">
    <property type="nucleotide sequence ID" value="NZ_FOVI01000029.1"/>
</dbReference>
<keyword evidence="2" id="KW-1185">Reference proteome</keyword>
<organism evidence="1 2">
    <name type="scientific">Paenimyroides ummariense</name>
    <dbReference type="NCBI Taxonomy" id="913024"/>
    <lineage>
        <taxon>Bacteria</taxon>
        <taxon>Pseudomonadati</taxon>
        <taxon>Bacteroidota</taxon>
        <taxon>Flavobacteriia</taxon>
        <taxon>Flavobacteriales</taxon>
        <taxon>Flavobacteriaceae</taxon>
        <taxon>Paenimyroides</taxon>
    </lineage>
</organism>
<dbReference type="Proteomes" id="UP000199036">
    <property type="component" value="Unassembled WGS sequence"/>
</dbReference>
<reference evidence="2" key="1">
    <citation type="submission" date="2016-10" db="EMBL/GenBank/DDBJ databases">
        <authorList>
            <person name="Varghese N."/>
            <person name="Submissions S."/>
        </authorList>
    </citation>
    <scope>NUCLEOTIDE SEQUENCE [LARGE SCALE GENOMIC DNA]</scope>
    <source>
        <strain evidence="2">DS-12</strain>
    </source>
</reference>
<proteinExistence type="predicted"/>
<protein>
    <submittedName>
        <fullName evidence="1">Uncharacterized protein</fullName>
    </submittedName>
</protein>
<dbReference type="AlphaFoldDB" id="A0A1I5FLU2"/>
<evidence type="ECO:0000313" key="1">
    <source>
        <dbReference type="EMBL" id="SFO24596.1"/>
    </source>
</evidence>